<dbReference type="EMBL" id="JBBPBN010000007">
    <property type="protein sequence ID" value="KAK9033804.1"/>
    <property type="molecule type" value="Genomic_DNA"/>
</dbReference>
<dbReference type="PANTHER" id="PTHR31635">
    <property type="entry name" value="REVERSE TRANSCRIPTASE DOMAIN-CONTAINING PROTEIN-RELATED"/>
    <property type="match status" value="1"/>
</dbReference>
<evidence type="ECO:0000313" key="3">
    <source>
        <dbReference type="Proteomes" id="UP001396334"/>
    </source>
</evidence>
<accession>A0ABR2T9D9</accession>
<keyword evidence="3" id="KW-1185">Reference proteome</keyword>
<gene>
    <name evidence="2" type="ORF">V6N11_049988</name>
</gene>
<dbReference type="PROSITE" id="PS50878">
    <property type="entry name" value="RT_POL"/>
    <property type="match status" value="1"/>
</dbReference>
<protein>
    <recommendedName>
        <fullName evidence="1">Reverse transcriptase domain-containing protein</fullName>
    </recommendedName>
</protein>
<dbReference type="Proteomes" id="UP001396334">
    <property type="component" value="Unassembled WGS sequence"/>
</dbReference>
<name>A0ABR2T9D9_9ROSI</name>
<comment type="caution">
    <text evidence="2">The sequence shown here is derived from an EMBL/GenBank/DDBJ whole genome shotgun (WGS) entry which is preliminary data.</text>
</comment>
<dbReference type="Pfam" id="PF00078">
    <property type="entry name" value="RVT_1"/>
    <property type="match status" value="1"/>
</dbReference>
<feature type="domain" description="Reverse transcriptase" evidence="1">
    <location>
        <begin position="1"/>
        <end position="120"/>
    </location>
</feature>
<proteinExistence type="predicted"/>
<sequence>MPRHHMDSLASVPSPQEVQWNSILSPPFSPERGVRQGDPQSPYLFVLTMERLGHAIRWAMDSGHWIPFRLARHGLPLSHLFFVDDLILYAKADLDQANVISSILTEFGHFSGHRVNIQKS</sequence>
<dbReference type="InterPro" id="IPR000477">
    <property type="entry name" value="RT_dom"/>
</dbReference>
<evidence type="ECO:0000313" key="2">
    <source>
        <dbReference type="EMBL" id="KAK9033804.1"/>
    </source>
</evidence>
<organism evidence="2 3">
    <name type="scientific">Hibiscus sabdariffa</name>
    <name type="common">roselle</name>
    <dbReference type="NCBI Taxonomy" id="183260"/>
    <lineage>
        <taxon>Eukaryota</taxon>
        <taxon>Viridiplantae</taxon>
        <taxon>Streptophyta</taxon>
        <taxon>Embryophyta</taxon>
        <taxon>Tracheophyta</taxon>
        <taxon>Spermatophyta</taxon>
        <taxon>Magnoliopsida</taxon>
        <taxon>eudicotyledons</taxon>
        <taxon>Gunneridae</taxon>
        <taxon>Pentapetalae</taxon>
        <taxon>rosids</taxon>
        <taxon>malvids</taxon>
        <taxon>Malvales</taxon>
        <taxon>Malvaceae</taxon>
        <taxon>Malvoideae</taxon>
        <taxon>Hibiscus</taxon>
    </lineage>
</organism>
<evidence type="ECO:0000259" key="1">
    <source>
        <dbReference type="PROSITE" id="PS50878"/>
    </source>
</evidence>
<dbReference type="PANTHER" id="PTHR31635:SF196">
    <property type="entry name" value="REVERSE TRANSCRIPTASE DOMAIN-CONTAINING PROTEIN-RELATED"/>
    <property type="match status" value="1"/>
</dbReference>
<reference evidence="2 3" key="1">
    <citation type="journal article" date="2024" name="G3 (Bethesda)">
        <title>Genome assembly of Hibiscus sabdariffa L. provides insights into metabolisms of medicinal natural products.</title>
        <authorList>
            <person name="Kim T."/>
        </authorList>
    </citation>
    <scope>NUCLEOTIDE SEQUENCE [LARGE SCALE GENOMIC DNA]</scope>
    <source>
        <strain evidence="2">TK-2024</strain>
        <tissue evidence="2">Old leaves</tissue>
    </source>
</reference>